<proteinExistence type="predicted"/>
<accession>A0AC35U6B3</accession>
<reference evidence="2" key="1">
    <citation type="submission" date="2016-11" db="UniProtKB">
        <authorList>
            <consortium name="WormBaseParasite"/>
        </authorList>
    </citation>
    <scope>IDENTIFICATION</scope>
    <source>
        <strain evidence="2">KR3021</strain>
    </source>
</reference>
<name>A0AC35U6B3_9BILA</name>
<sequence>MNYLVYILVVVGNFWVIFSVIRSWRPRNSIGYLNPSTRLRTYITVLAIVDLAVICSLILKGTYLVFPTLQTDNLNCRGIYLLDNIIRLASLTCLLCISVERLITIKKPFSSKIRRLCIRFLPIGAFIVSALLLIIIVFDSLSVNATGDKLNCIQNTDDRSTIHNAASLIIPITFIMLITFVSFNYSQIVRHVKKKFWQRKLRLCGSTNNSRSKVPLVSEPKYMKDMTSAIVRVAFFHIICWLPFCFIQLVPIKVWNDLYFFVFFANWLTYVNSAGNWIFYAAMNRQLRSLIRATTERRKRSTLSQISSPLALQQSLKRQVAHSLKFFNTLHHKASGAGLEQTCVINPYAVATKLFKKYLLPQLIFYVPVVICTSLQLSSHLHRQPK</sequence>
<evidence type="ECO:0000313" key="1">
    <source>
        <dbReference type="Proteomes" id="UP000095286"/>
    </source>
</evidence>
<organism evidence="1 2">
    <name type="scientific">Rhabditophanes sp. KR3021</name>
    <dbReference type="NCBI Taxonomy" id="114890"/>
    <lineage>
        <taxon>Eukaryota</taxon>
        <taxon>Metazoa</taxon>
        <taxon>Ecdysozoa</taxon>
        <taxon>Nematoda</taxon>
        <taxon>Chromadorea</taxon>
        <taxon>Rhabditida</taxon>
        <taxon>Tylenchina</taxon>
        <taxon>Panagrolaimomorpha</taxon>
        <taxon>Strongyloidoidea</taxon>
        <taxon>Alloionematidae</taxon>
        <taxon>Rhabditophanes</taxon>
    </lineage>
</organism>
<dbReference type="Proteomes" id="UP000095286">
    <property type="component" value="Unplaced"/>
</dbReference>
<dbReference type="WBParaSite" id="RSKR_0000800533.1">
    <property type="protein sequence ID" value="RSKR_0000800533.1"/>
    <property type="gene ID" value="RSKR_0000800533"/>
</dbReference>
<protein>
    <submittedName>
        <fullName evidence="2">G_PROTEIN_RECEP_F1_2 domain-containing protein</fullName>
    </submittedName>
</protein>
<evidence type="ECO:0000313" key="2">
    <source>
        <dbReference type="WBParaSite" id="RSKR_0000800533.1"/>
    </source>
</evidence>